<dbReference type="Pfam" id="PF00160">
    <property type="entry name" value="Pro_isomerase"/>
    <property type="match status" value="1"/>
</dbReference>
<evidence type="ECO:0000313" key="8">
    <source>
        <dbReference type="EMBL" id="KRM87766.1"/>
    </source>
</evidence>
<evidence type="ECO:0000256" key="1">
    <source>
        <dbReference type="ARBA" id="ARBA00000971"/>
    </source>
</evidence>
<dbReference type="EMBL" id="AYZK01000001">
    <property type="protein sequence ID" value="KRM87766.1"/>
    <property type="molecule type" value="Genomic_DNA"/>
</dbReference>
<dbReference type="PATRIC" id="fig|1423810.4.peg.41"/>
<sequence length="197" mass="21572">MTLPQLNLDNYQGPIAEMTTNFGVVRIALFPEQAPKTVANFTQLADQGYYNGLIFHWVIPDFMVQGGDPTGTGMGGESVYGAPFADEFSNELFNIRGALSMANAGPNTNGSQFFIVQNQHLDQQFASQMRAAGYPEDIAQRYLQEGGTPWLDHHHTVFGQVMTGMGVIDSIAAVKTNNADKPLEDVTLDRVDIIRAD</sequence>
<dbReference type="PANTHER" id="PTHR45625:SF4">
    <property type="entry name" value="PEPTIDYLPROLYL ISOMERASE DOMAIN AND WD REPEAT-CONTAINING PROTEIN 1"/>
    <property type="match status" value="1"/>
</dbReference>
<comment type="caution">
    <text evidence="8">The sequence shown here is derived from an EMBL/GenBank/DDBJ whole genome shotgun (WGS) entry which is preliminary data.</text>
</comment>
<evidence type="ECO:0000313" key="9">
    <source>
        <dbReference type="Proteomes" id="UP000051789"/>
    </source>
</evidence>
<dbReference type="InterPro" id="IPR029000">
    <property type="entry name" value="Cyclophilin-like_dom_sf"/>
</dbReference>
<proteinExistence type="inferred from homology"/>
<dbReference type="Gene3D" id="2.40.100.10">
    <property type="entry name" value="Cyclophilin-like"/>
    <property type="match status" value="1"/>
</dbReference>
<dbReference type="PIRSF" id="PIRSF001467">
    <property type="entry name" value="Peptidylpro_ismrse"/>
    <property type="match status" value="1"/>
</dbReference>
<dbReference type="EC" id="5.2.1.8" evidence="6"/>
<accession>A0A0R2CIA5</accession>
<evidence type="ECO:0000256" key="2">
    <source>
        <dbReference type="ARBA" id="ARBA00002388"/>
    </source>
</evidence>
<evidence type="ECO:0000259" key="7">
    <source>
        <dbReference type="PROSITE" id="PS50072"/>
    </source>
</evidence>
<dbReference type="Proteomes" id="UP000051789">
    <property type="component" value="Unassembled WGS sequence"/>
</dbReference>
<keyword evidence="5 6" id="KW-0413">Isomerase</keyword>
<dbReference type="PROSITE" id="PS50072">
    <property type="entry name" value="CSA_PPIASE_2"/>
    <property type="match status" value="1"/>
</dbReference>
<evidence type="ECO:0000256" key="5">
    <source>
        <dbReference type="ARBA" id="ARBA00023235"/>
    </source>
</evidence>
<comment type="similarity">
    <text evidence="3 6">Belongs to the cyclophilin-type PPIase family.</text>
</comment>
<dbReference type="PANTHER" id="PTHR45625">
    <property type="entry name" value="PEPTIDYL-PROLYL CIS-TRANS ISOMERASE-RELATED"/>
    <property type="match status" value="1"/>
</dbReference>
<protein>
    <recommendedName>
        <fullName evidence="6">Peptidyl-prolyl cis-trans isomerase</fullName>
        <shortName evidence="6">PPIase</shortName>
        <ecNumber evidence="6">5.2.1.8</ecNumber>
    </recommendedName>
</protein>
<reference evidence="8 9" key="1">
    <citation type="journal article" date="2015" name="Genome Announc.">
        <title>Expanding the biotechnology potential of lactobacilli through comparative genomics of 213 strains and associated genera.</title>
        <authorList>
            <person name="Sun Z."/>
            <person name="Harris H.M."/>
            <person name="McCann A."/>
            <person name="Guo C."/>
            <person name="Argimon S."/>
            <person name="Zhang W."/>
            <person name="Yang X."/>
            <person name="Jeffery I.B."/>
            <person name="Cooney J.C."/>
            <person name="Kagawa T.F."/>
            <person name="Liu W."/>
            <person name="Song Y."/>
            <person name="Salvetti E."/>
            <person name="Wrobel A."/>
            <person name="Rasinkangas P."/>
            <person name="Parkhill J."/>
            <person name="Rea M.C."/>
            <person name="O'Sullivan O."/>
            <person name="Ritari J."/>
            <person name="Douillard F.P."/>
            <person name="Paul Ross R."/>
            <person name="Yang R."/>
            <person name="Briner A.E."/>
            <person name="Felis G.E."/>
            <person name="de Vos W.M."/>
            <person name="Barrangou R."/>
            <person name="Klaenhammer T.R."/>
            <person name="Caufield P.W."/>
            <person name="Cui Y."/>
            <person name="Zhang H."/>
            <person name="O'Toole P.W."/>
        </authorList>
    </citation>
    <scope>NUCLEOTIDE SEQUENCE [LARGE SCALE GENOMIC DNA]</scope>
    <source>
        <strain evidence="8 9">DSM 22698</strain>
    </source>
</reference>
<dbReference type="GO" id="GO:0003755">
    <property type="term" value="F:peptidyl-prolyl cis-trans isomerase activity"/>
    <property type="evidence" value="ECO:0007669"/>
    <property type="project" value="UniProtKB-UniRule"/>
</dbReference>
<dbReference type="STRING" id="1423810.FD19_GL000041"/>
<dbReference type="RefSeq" id="WP_056968837.1">
    <property type="nucleotide sequence ID" value="NZ_AYZK01000001.1"/>
</dbReference>
<feature type="domain" description="PPIase cyclophilin-type" evidence="7">
    <location>
        <begin position="23"/>
        <end position="193"/>
    </location>
</feature>
<dbReference type="InterPro" id="IPR002130">
    <property type="entry name" value="Cyclophilin-type_PPIase_dom"/>
</dbReference>
<dbReference type="AlphaFoldDB" id="A0A0R2CIA5"/>
<gene>
    <name evidence="8" type="ORF">FD19_GL000041</name>
</gene>
<dbReference type="InterPro" id="IPR044666">
    <property type="entry name" value="Cyclophilin_A-like"/>
</dbReference>
<keyword evidence="9" id="KW-1185">Reference proteome</keyword>
<dbReference type="PRINTS" id="PR00153">
    <property type="entry name" value="CSAPPISMRASE"/>
</dbReference>
<evidence type="ECO:0000256" key="6">
    <source>
        <dbReference type="RuleBase" id="RU363019"/>
    </source>
</evidence>
<evidence type="ECO:0000256" key="3">
    <source>
        <dbReference type="ARBA" id="ARBA00007365"/>
    </source>
</evidence>
<comment type="function">
    <text evidence="2 6">PPIases accelerate the folding of proteins. It catalyzes the cis-trans isomerization of proline imidic peptide bonds in oligopeptides.</text>
</comment>
<organism evidence="8 9">
    <name type="scientific">Lacticaseibacillus thailandensis DSM 22698 = JCM 13996</name>
    <dbReference type="NCBI Taxonomy" id="1423810"/>
    <lineage>
        <taxon>Bacteria</taxon>
        <taxon>Bacillati</taxon>
        <taxon>Bacillota</taxon>
        <taxon>Bacilli</taxon>
        <taxon>Lactobacillales</taxon>
        <taxon>Lactobacillaceae</taxon>
        <taxon>Lacticaseibacillus</taxon>
    </lineage>
</organism>
<dbReference type="SUPFAM" id="SSF50891">
    <property type="entry name" value="Cyclophilin-like"/>
    <property type="match status" value="1"/>
</dbReference>
<comment type="catalytic activity">
    <reaction evidence="1 6">
        <text>[protein]-peptidylproline (omega=180) = [protein]-peptidylproline (omega=0)</text>
        <dbReference type="Rhea" id="RHEA:16237"/>
        <dbReference type="Rhea" id="RHEA-COMP:10747"/>
        <dbReference type="Rhea" id="RHEA-COMP:10748"/>
        <dbReference type="ChEBI" id="CHEBI:83833"/>
        <dbReference type="ChEBI" id="CHEBI:83834"/>
        <dbReference type="EC" id="5.2.1.8"/>
    </reaction>
</comment>
<name>A0A0R2CIA5_9LACO</name>
<evidence type="ECO:0000256" key="4">
    <source>
        <dbReference type="ARBA" id="ARBA00023110"/>
    </source>
</evidence>
<dbReference type="InterPro" id="IPR024936">
    <property type="entry name" value="Cyclophilin-type_PPIase"/>
</dbReference>
<keyword evidence="4 6" id="KW-0697">Rotamase</keyword>